<keyword evidence="1" id="KW-0812">Transmembrane</keyword>
<keyword evidence="3" id="KW-1185">Reference proteome</keyword>
<sequence length="141" mass="16376">MRKSRVEEITSSRTFCFISSRCSFRARPSVWNIALLPHRIPTERRRYLLHGKMTLLNTKPIAWAYSITLGIEMLNSFFSFYYVKFFSHLYKISEVAFYQAQIMLMIRNALNGLTACFPNNSKADRCSVVTAVLCMVLLCIQ</sequence>
<accession>A0A7J8J1Q2</accession>
<reference evidence="2 3" key="1">
    <citation type="journal article" date="2020" name="Nature">
        <title>Six reference-quality genomes reveal evolution of bat adaptations.</title>
        <authorList>
            <person name="Jebb D."/>
            <person name="Huang Z."/>
            <person name="Pippel M."/>
            <person name="Hughes G.M."/>
            <person name="Lavrichenko K."/>
            <person name="Devanna P."/>
            <person name="Winkler S."/>
            <person name="Jermiin L.S."/>
            <person name="Skirmuntt E.C."/>
            <person name="Katzourakis A."/>
            <person name="Burkitt-Gray L."/>
            <person name="Ray D.A."/>
            <person name="Sullivan K.A.M."/>
            <person name="Roscito J.G."/>
            <person name="Kirilenko B.M."/>
            <person name="Davalos L.M."/>
            <person name="Corthals A.P."/>
            <person name="Power M.L."/>
            <person name="Jones G."/>
            <person name="Ransome R.D."/>
            <person name="Dechmann D.K.N."/>
            <person name="Locatelli A.G."/>
            <person name="Puechmaille S.J."/>
            <person name="Fedrigo O."/>
            <person name="Jarvis E.D."/>
            <person name="Hiller M."/>
            <person name="Vernes S.C."/>
            <person name="Myers E.W."/>
            <person name="Teeling E.C."/>
        </authorList>
    </citation>
    <scope>NUCLEOTIDE SEQUENCE [LARGE SCALE GENOMIC DNA]</scope>
    <source>
        <strain evidence="2">MMolMol1</strain>
        <tissue evidence="2">Muscle</tissue>
    </source>
</reference>
<evidence type="ECO:0000313" key="3">
    <source>
        <dbReference type="Proteomes" id="UP000550707"/>
    </source>
</evidence>
<evidence type="ECO:0000256" key="1">
    <source>
        <dbReference type="SAM" id="Phobius"/>
    </source>
</evidence>
<keyword evidence="1" id="KW-1133">Transmembrane helix</keyword>
<feature type="transmembrane region" description="Helical" evidence="1">
    <location>
        <begin position="62"/>
        <end position="83"/>
    </location>
</feature>
<dbReference type="InParanoid" id="A0A7J8J1Q2"/>
<dbReference type="AlphaFoldDB" id="A0A7J8J1Q2"/>
<gene>
    <name evidence="2" type="ORF">HJG59_010428</name>
</gene>
<dbReference type="PANTHER" id="PTHR28658">
    <property type="entry name" value="TRANSMEMBRANE PROTEIN 180"/>
    <property type="match status" value="1"/>
</dbReference>
<name>A0A7J8J1Q2_MOLMO</name>
<protein>
    <submittedName>
        <fullName evidence="2">Uncharacterized protein</fullName>
    </submittedName>
</protein>
<keyword evidence="1" id="KW-0472">Membrane</keyword>
<organism evidence="2 3">
    <name type="scientific">Molossus molossus</name>
    <name type="common">Pallas' mastiff bat</name>
    <name type="synonym">Vespertilio molossus</name>
    <dbReference type="NCBI Taxonomy" id="27622"/>
    <lineage>
        <taxon>Eukaryota</taxon>
        <taxon>Metazoa</taxon>
        <taxon>Chordata</taxon>
        <taxon>Craniata</taxon>
        <taxon>Vertebrata</taxon>
        <taxon>Euteleostomi</taxon>
        <taxon>Mammalia</taxon>
        <taxon>Eutheria</taxon>
        <taxon>Laurasiatheria</taxon>
        <taxon>Chiroptera</taxon>
        <taxon>Yangochiroptera</taxon>
        <taxon>Molossidae</taxon>
        <taxon>Molossus</taxon>
    </lineage>
</organism>
<comment type="caution">
    <text evidence="2">The sequence shown here is derived from an EMBL/GenBank/DDBJ whole genome shotgun (WGS) entry which is preliminary data.</text>
</comment>
<dbReference type="Proteomes" id="UP000550707">
    <property type="component" value="Unassembled WGS sequence"/>
</dbReference>
<dbReference type="EMBL" id="JACASF010000003">
    <property type="protein sequence ID" value="KAF6490062.1"/>
    <property type="molecule type" value="Genomic_DNA"/>
</dbReference>
<proteinExistence type="predicted"/>
<dbReference type="InterPro" id="IPR040035">
    <property type="entry name" value="TMEM180"/>
</dbReference>
<evidence type="ECO:0000313" key="2">
    <source>
        <dbReference type="EMBL" id="KAF6490062.1"/>
    </source>
</evidence>
<dbReference type="PANTHER" id="PTHR28658:SF1">
    <property type="entry name" value="MAJOR FACILITATOR SUPERFAMILY DOMAIN CONTAINING 13B"/>
    <property type="match status" value="1"/>
</dbReference>